<accession>A0A159Z307</accession>
<evidence type="ECO:0000313" key="1">
    <source>
        <dbReference type="EMBL" id="AMY69446.1"/>
    </source>
</evidence>
<dbReference type="KEGG" id="daa:AKL17_2200"/>
<sequence length="137" mass="16034">MQEGRQAKNLSVVRPFDTNPVKRETTSGHDHIKPLKEREKSWARYRNVNGANDLVRVIKCSFLQIDNHARFNFFAVIASEAKTKSDDTLIFRRQTLGYQKIPHRNFICTIRRDGAFIVVVLNAGFECRHRHLQLNHY</sequence>
<reference evidence="1 2" key="1">
    <citation type="submission" date="2015-09" db="EMBL/GenBank/DDBJ databases">
        <title>Complete genome sequence of Defluviimonas alba cai42t isolated from an oilfield in Xinjiang.</title>
        <authorList>
            <person name="Geng S."/>
            <person name="Pan X."/>
            <person name="Wu X."/>
        </authorList>
    </citation>
    <scope>NUCLEOTIDE SEQUENCE [LARGE SCALE GENOMIC DNA]</scope>
    <source>
        <strain evidence="2">cai42</strain>
    </source>
</reference>
<evidence type="ECO:0000313" key="2">
    <source>
        <dbReference type="Proteomes" id="UP000076128"/>
    </source>
</evidence>
<protein>
    <submittedName>
        <fullName evidence="1">Uncharacterized protein</fullName>
    </submittedName>
</protein>
<dbReference type="EMBL" id="CP012661">
    <property type="protein sequence ID" value="AMY69446.1"/>
    <property type="molecule type" value="Genomic_DNA"/>
</dbReference>
<name>A0A159Z307_9RHOB</name>
<organism evidence="1 2">
    <name type="scientific">Frigidibacter mobilis</name>
    <dbReference type="NCBI Taxonomy" id="1335048"/>
    <lineage>
        <taxon>Bacteria</taxon>
        <taxon>Pseudomonadati</taxon>
        <taxon>Pseudomonadota</taxon>
        <taxon>Alphaproteobacteria</taxon>
        <taxon>Rhodobacterales</taxon>
        <taxon>Paracoccaceae</taxon>
        <taxon>Frigidibacter</taxon>
    </lineage>
</organism>
<keyword evidence="2" id="KW-1185">Reference proteome</keyword>
<dbReference type="Proteomes" id="UP000076128">
    <property type="component" value="Chromosome"/>
</dbReference>
<dbReference type="AlphaFoldDB" id="A0A159Z307"/>
<gene>
    <name evidence="1" type="ORF">AKL17_2200</name>
</gene>
<proteinExistence type="predicted"/>